<accession>A0A6A3USM9</accession>
<gene>
    <name evidence="1" type="ORF">PF006_g5570</name>
</gene>
<reference evidence="1 2" key="1">
    <citation type="submission" date="2018-08" db="EMBL/GenBank/DDBJ databases">
        <title>Genomic investigation of the strawberry pathogen Phytophthora fragariae indicates pathogenicity is determined by transcriptional variation in three key races.</title>
        <authorList>
            <person name="Adams T.M."/>
            <person name="Armitage A.D."/>
            <person name="Sobczyk M.K."/>
            <person name="Bates H.J."/>
            <person name="Dunwell J.M."/>
            <person name="Nellist C.F."/>
            <person name="Harrison R.J."/>
        </authorList>
    </citation>
    <scope>NUCLEOTIDE SEQUENCE [LARGE SCALE GENOMIC DNA]</scope>
    <source>
        <strain evidence="1 2">NOV-5</strain>
    </source>
</reference>
<dbReference type="SUPFAM" id="SSF50965">
    <property type="entry name" value="Galactose oxidase, central domain"/>
    <property type="match status" value="1"/>
</dbReference>
<evidence type="ECO:0000313" key="1">
    <source>
        <dbReference type="EMBL" id="KAE9150002.1"/>
    </source>
</evidence>
<evidence type="ECO:0000313" key="2">
    <source>
        <dbReference type="Proteomes" id="UP000440732"/>
    </source>
</evidence>
<proteinExistence type="predicted"/>
<sequence>MRRKVARVCGAATEISLNVEGDATSFEKGWVRRTVADVVVLAGSGNALQVADARAFCAGSIEVRCCVELPRNTSLAGGNTGTTYGVACGKKQEEDGGAESDVYIVDFQTGETPVKPLPALNEEVVDAFVDARGEQIVAVGGATGTLWGWNPCDCELNEAAGAWEEYGAWVDNDTGFALLLANGQMSVGAVNDTGCIELLAISTPSTMSKRLSLSALLGKAVSAALQLVWVAQEKQLVVDFGTGCVVFKLEIDDEEHSANLTSNSTELLSCDAFAAIRRRRVMVSLDKDATDLSECVRGLLKLKPTPSAQDLLDTARIALRRSWKTFEDLALVFLGSSDIPNEQWTAM</sequence>
<name>A0A6A3USM9_9STRA</name>
<dbReference type="EMBL" id="QXGA01000209">
    <property type="protein sequence ID" value="KAE9150002.1"/>
    <property type="molecule type" value="Genomic_DNA"/>
</dbReference>
<dbReference type="InterPro" id="IPR011043">
    <property type="entry name" value="Gal_Oxase/kelch_b-propeller"/>
</dbReference>
<protein>
    <submittedName>
        <fullName evidence="1">Uncharacterized protein</fullName>
    </submittedName>
</protein>
<comment type="caution">
    <text evidence="1">The sequence shown here is derived from an EMBL/GenBank/DDBJ whole genome shotgun (WGS) entry which is preliminary data.</text>
</comment>
<dbReference type="Proteomes" id="UP000440732">
    <property type="component" value="Unassembled WGS sequence"/>
</dbReference>
<organism evidence="1 2">
    <name type="scientific">Phytophthora fragariae</name>
    <dbReference type="NCBI Taxonomy" id="53985"/>
    <lineage>
        <taxon>Eukaryota</taxon>
        <taxon>Sar</taxon>
        <taxon>Stramenopiles</taxon>
        <taxon>Oomycota</taxon>
        <taxon>Peronosporomycetes</taxon>
        <taxon>Peronosporales</taxon>
        <taxon>Peronosporaceae</taxon>
        <taxon>Phytophthora</taxon>
    </lineage>
</organism>
<dbReference type="AlphaFoldDB" id="A0A6A3USM9"/>